<organism evidence="2 3">
    <name type="scientific">Actinomadura fibrosa</name>
    <dbReference type="NCBI Taxonomy" id="111802"/>
    <lineage>
        <taxon>Bacteria</taxon>
        <taxon>Bacillati</taxon>
        <taxon>Actinomycetota</taxon>
        <taxon>Actinomycetes</taxon>
        <taxon>Streptosporangiales</taxon>
        <taxon>Thermomonosporaceae</taxon>
        <taxon>Actinomadura</taxon>
    </lineage>
</organism>
<evidence type="ECO:0000313" key="2">
    <source>
        <dbReference type="EMBL" id="MFD0691611.1"/>
    </source>
</evidence>
<dbReference type="Proteomes" id="UP001597063">
    <property type="component" value="Unassembled WGS sequence"/>
</dbReference>
<reference evidence="3" key="1">
    <citation type="journal article" date="2019" name="Int. J. Syst. Evol. Microbiol.">
        <title>The Global Catalogue of Microorganisms (GCM) 10K type strain sequencing project: providing services to taxonomists for standard genome sequencing and annotation.</title>
        <authorList>
            <consortium name="The Broad Institute Genomics Platform"/>
            <consortium name="The Broad Institute Genome Sequencing Center for Infectious Disease"/>
            <person name="Wu L."/>
            <person name="Ma J."/>
        </authorList>
    </citation>
    <scope>NUCLEOTIDE SEQUENCE [LARGE SCALE GENOMIC DNA]</scope>
    <source>
        <strain evidence="3">JCM 9371</strain>
    </source>
</reference>
<gene>
    <name evidence="2" type="ORF">ACFQZM_44465</name>
</gene>
<feature type="chain" id="PRO_5045457734" description="Exo-alpha-sialidase" evidence="1">
    <location>
        <begin position="31"/>
        <end position="359"/>
    </location>
</feature>
<evidence type="ECO:0008006" key="4">
    <source>
        <dbReference type="Google" id="ProtNLM"/>
    </source>
</evidence>
<keyword evidence="1" id="KW-0732">Signal</keyword>
<sequence>MRRRAVPSAVTALVTGLACGTVLTAAPARAAAWTDVPSPALAYNGSLDRIDYGAANAGWAVGSAGSIFGPEARIVRWNGSSWTAQTSPVGFTPVDVAAAGAGKAWIVGWNLGGTVSLYWNGTAWTKVDYPLVGMPNQVSAAPDGTAYSIAGLDPASGGPSAILRWTGTGWVDPVVPLPASSSITALDVKSANDVWLAGTTAASGNSVAGILMRWDGASWTKIDVPGSMGVPAYQGTLHRIVVNSPTDVYVLRVRQNAQITNALLHYDGTSWTTIGTPLNVAGVGLSSDGANGVVMLPITTGANTQYMHYDGTSWSTLGGPSRSGTVQAADADARPGTSTVTSAGTASAANKVPFLESFN</sequence>
<proteinExistence type="predicted"/>
<dbReference type="PROSITE" id="PS51257">
    <property type="entry name" value="PROKAR_LIPOPROTEIN"/>
    <property type="match status" value="1"/>
</dbReference>
<keyword evidence="3" id="KW-1185">Reference proteome</keyword>
<comment type="caution">
    <text evidence="2">The sequence shown here is derived from an EMBL/GenBank/DDBJ whole genome shotgun (WGS) entry which is preliminary data.</text>
</comment>
<dbReference type="RefSeq" id="WP_131761371.1">
    <property type="nucleotide sequence ID" value="NZ_CAACUY010000162.1"/>
</dbReference>
<accession>A0ABW2XZ57</accession>
<protein>
    <recommendedName>
        <fullName evidence="4">Exo-alpha-sialidase</fullName>
    </recommendedName>
</protein>
<feature type="signal peptide" evidence="1">
    <location>
        <begin position="1"/>
        <end position="30"/>
    </location>
</feature>
<dbReference type="EMBL" id="JBHTGP010000031">
    <property type="protein sequence ID" value="MFD0691611.1"/>
    <property type="molecule type" value="Genomic_DNA"/>
</dbReference>
<evidence type="ECO:0000256" key="1">
    <source>
        <dbReference type="SAM" id="SignalP"/>
    </source>
</evidence>
<evidence type="ECO:0000313" key="3">
    <source>
        <dbReference type="Proteomes" id="UP001597063"/>
    </source>
</evidence>
<name>A0ABW2XZ57_9ACTN</name>